<organism evidence="2 3">
    <name type="scientific">Punica granatum</name>
    <name type="common">Pomegranate</name>
    <dbReference type="NCBI Taxonomy" id="22663"/>
    <lineage>
        <taxon>Eukaryota</taxon>
        <taxon>Viridiplantae</taxon>
        <taxon>Streptophyta</taxon>
        <taxon>Embryophyta</taxon>
        <taxon>Tracheophyta</taxon>
        <taxon>Spermatophyta</taxon>
        <taxon>Magnoliopsida</taxon>
        <taxon>eudicotyledons</taxon>
        <taxon>Gunneridae</taxon>
        <taxon>Pentapetalae</taxon>
        <taxon>rosids</taxon>
        <taxon>malvids</taxon>
        <taxon>Myrtales</taxon>
        <taxon>Lythraceae</taxon>
        <taxon>Punica</taxon>
    </lineage>
</organism>
<keyword evidence="1" id="KW-0812">Transmembrane</keyword>
<sequence length="116" mass="12941">MERCKGSLGWWWGFLSGPFLLDFDLREEEGKIRGGGTPPAIAPSGDLMEGFWSLGCGGWRGLTPPVCLPGNMHKRPADQTNDELENNLKFWTVFLIPFSVAPFVYDLLVVIIILET</sequence>
<dbReference type="Proteomes" id="UP000233551">
    <property type="component" value="Unassembled WGS sequence"/>
</dbReference>
<comment type="caution">
    <text evidence="2">The sequence shown here is derived from an EMBL/GenBank/DDBJ whole genome shotgun (WGS) entry which is preliminary data.</text>
</comment>
<name>A0A2I0I9F8_PUNGR</name>
<evidence type="ECO:0000313" key="2">
    <source>
        <dbReference type="EMBL" id="PKI40622.1"/>
    </source>
</evidence>
<reference evidence="2 3" key="1">
    <citation type="submission" date="2017-11" db="EMBL/GenBank/DDBJ databases">
        <title>De-novo sequencing of pomegranate (Punica granatum L.) genome.</title>
        <authorList>
            <person name="Akparov Z."/>
            <person name="Amiraslanov A."/>
            <person name="Hajiyeva S."/>
            <person name="Abbasov M."/>
            <person name="Kaur K."/>
            <person name="Hamwieh A."/>
            <person name="Solovyev V."/>
            <person name="Salamov A."/>
            <person name="Braich B."/>
            <person name="Kosarev P."/>
            <person name="Mahmoud A."/>
            <person name="Hajiyev E."/>
            <person name="Babayeva S."/>
            <person name="Izzatullayeva V."/>
            <person name="Mammadov A."/>
            <person name="Mammadov A."/>
            <person name="Sharifova S."/>
            <person name="Ojaghi J."/>
            <person name="Eynullazada K."/>
            <person name="Bayramov B."/>
            <person name="Abdulazimova A."/>
            <person name="Shahmuradov I."/>
        </authorList>
    </citation>
    <scope>NUCLEOTIDE SEQUENCE [LARGE SCALE GENOMIC DNA]</scope>
    <source>
        <strain evidence="3">cv. AG2017</strain>
        <tissue evidence="2">Leaf</tissue>
    </source>
</reference>
<keyword evidence="1" id="KW-0472">Membrane</keyword>
<keyword evidence="3" id="KW-1185">Reference proteome</keyword>
<proteinExistence type="predicted"/>
<evidence type="ECO:0000256" key="1">
    <source>
        <dbReference type="SAM" id="Phobius"/>
    </source>
</evidence>
<evidence type="ECO:0000313" key="3">
    <source>
        <dbReference type="Proteomes" id="UP000233551"/>
    </source>
</evidence>
<protein>
    <submittedName>
        <fullName evidence="2">Uncharacterized protein</fullName>
    </submittedName>
</protein>
<feature type="transmembrane region" description="Helical" evidence="1">
    <location>
        <begin position="90"/>
        <end position="114"/>
    </location>
</feature>
<keyword evidence="1" id="KW-1133">Transmembrane helix</keyword>
<dbReference type="AlphaFoldDB" id="A0A2I0I9F8"/>
<gene>
    <name evidence="2" type="ORF">CRG98_038971</name>
</gene>
<dbReference type="EMBL" id="PGOL01003514">
    <property type="protein sequence ID" value="PKI40622.1"/>
    <property type="molecule type" value="Genomic_DNA"/>
</dbReference>
<accession>A0A2I0I9F8</accession>